<proteinExistence type="predicted"/>
<dbReference type="AlphaFoldDB" id="A0AAJ2U4S7"/>
<dbReference type="EMBL" id="JAWJAY010000010">
    <property type="protein sequence ID" value="MDV2887337.1"/>
    <property type="molecule type" value="Genomic_DNA"/>
</dbReference>
<evidence type="ECO:0000313" key="2">
    <source>
        <dbReference type="Proteomes" id="UP001285636"/>
    </source>
</evidence>
<dbReference type="Proteomes" id="UP001285636">
    <property type="component" value="Unassembled WGS sequence"/>
</dbReference>
<dbReference type="Pfam" id="PF10764">
    <property type="entry name" value="Gin"/>
    <property type="match status" value="1"/>
</dbReference>
<organism evidence="1 2">
    <name type="scientific">Alkalihalophilus pseudofirmus</name>
    <name type="common">Bacillus pseudofirmus</name>
    <dbReference type="NCBI Taxonomy" id="79885"/>
    <lineage>
        <taxon>Bacteria</taxon>
        <taxon>Bacillati</taxon>
        <taxon>Bacillota</taxon>
        <taxon>Bacilli</taxon>
        <taxon>Bacillales</taxon>
        <taxon>Bacillaceae</taxon>
        <taxon>Alkalihalophilus</taxon>
    </lineage>
</organism>
<dbReference type="InterPro" id="IPR019700">
    <property type="entry name" value="Sigma-G_inhibitor_Gin"/>
</dbReference>
<comment type="caution">
    <text evidence="1">The sequence shown here is derived from an EMBL/GenBank/DDBJ whole genome shotgun (WGS) entry which is preliminary data.</text>
</comment>
<name>A0AAJ2U4S7_ALKPS</name>
<accession>A0AAJ2U4S7</accession>
<evidence type="ECO:0000313" key="1">
    <source>
        <dbReference type="EMBL" id="MDV2887337.1"/>
    </source>
</evidence>
<sequence>MKQTRVIHVRLVEKCVCCQDVRTEGLRIFDSFICLKCEEGIVDVESNEEPYGHFITALRGITPSVNEN</sequence>
<protein>
    <submittedName>
        <fullName evidence="1">Sigma factor G inhibitor Gin</fullName>
    </submittedName>
</protein>
<reference evidence="1" key="1">
    <citation type="submission" date="2023-10" db="EMBL/GenBank/DDBJ databases">
        <title>Screening of Alkalihalophilus pseudofirmusBZ-TG-HK211 and Its Alleviation of Salt Stress on Rapeseed Growth.</title>
        <authorList>
            <person name="Zhao B."/>
            <person name="Guo T."/>
        </authorList>
    </citation>
    <scope>NUCLEOTIDE SEQUENCE</scope>
    <source>
        <strain evidence="1">BZ-TG-HK211</strain>
    </source>
</reference>
<gene>
    <name evidence="1" type="ORF">RYX45_19300</name>
</gene>
<dbReference type="RefSeq" id="WP_289235514.1">
    <property type="nucleotide sequence ID" value="NZ_CP117835.1"/>
</dbReference>